<dbReference type="AlphaFoldDB" id="A0A0F9FW68"/>
<accession>A0A0F9FW68</accession>
<gene>
    <name evidence="2" type="ORF">LCGC14_1902430</name>
</gene>
<sequence>MKGKNQGSISSAKQTGVKVKTGVKGTVKPTTGKANYNQKSISGKNSKKKMKY</sequence>
<evidence type="ECO:0000256" key="1">
    <source>
        <dbReference type="SAM" id="MobiDB-lite"/>
    </source>
</evidence>
<feature type="compositionally biased region" description="Polar residues" evidence="1">
    <location>
        <begin position="1"/>
        <end position="14"/>
    </location>
</feature>
<evidence type="ECO:0000313" key="2">
    <source>
        <dbReference type="EMBL" id="KKL90664.1"/>
    </source>
</evidence>
<feature type="region of interest" description="Disordered" evidence="1">
    <location>
        <begin position="1"/>
        <end position="52"/>
    </location>
</feature>
<feature type="compositionally biased region" description="Low complexity" evidence="1">
    <location>
        <begin position="15"/>
        <end position="33"/>
    </location>
</feature>
<name>A0A0F9FW68_9ZZZZ</name>
<proteinExistence type="predicted"/>
<organism evidence="2">
    <name type="scientific">marine sediment metagenome</name>
    <dbReference type="NCBI Taxonomy" id="412755"/>
    <lineage>
        <taxon>unclassified sequences</taxon>
        <taxon>metagenomes</taxon>
        <taxon>ecological metagenomes</taxon>
    </lineage>
</organism>
<feature type="compositionally biased region" description="Polar residues" evidence="1">
    <location>
        <begin position="34"/>
        <end position="44"/>
    </location>
</feature>
<reference evidence="2" key="1">
    <citation type="journal article" date="2015" name="Nature">
        <title>Complex archaea that bridge the gap between prokaryotes and eukaryotes.</title>
        <authorList>
            <person name="Spang A."/>
            <person name="Saw J.H."/>
            <person name="Jorgensen S.L."/>
            <person name="Zaremba-Niedzwiedzka K."/>
            <person name="Martijn J."/>
            <person name="Lind A.E."/>
            <person name="van Eijk R."/>
            <person name="Schleper C."/>
            <person name="Guy L."/>
            <person name="Ettema T.J."/>
        </authorList>
    </citation>
    <scope>NUCLEOTIDE SEQUENCE</scope>
</reference>
<comment type="caution">
    <text evidence="2">The sequence shown here is derived from an EMBL/GenBank/DDBJ whole genome shotgun (WGS) entry which is preliminary data.</text>
</comment>
<protein>
    <submittedName>
        <fullName evidence="2">Uncharacterized protein</fullName>
    </submittedName>
</protein>
<dbReference type="EMBL" id="LAZR01019951">
    <property type="protein sequence ID" value="KKL90664.1"/>
    <property type="molecule type" value="Genomic_DNA"/>
</dbReference>